<dbReference type="InterPro" id="IPR016181">
    <property type="entry name" value="Acyl_CoA_acyltransferase"/>
</dbReference>
<dbReference type="InterPro" id="IPR000182">
    <property type="entry name" value="GNAT_dom"/>
</dbReference>
<proteinExistence type="predicted"/>
<evidence type="ECO:0000313" key="3">
    <source>
        <dbReference type="Proteomes" id="UP000245974"/>
    </source>
</evidence>
<dbReference type="Proteomes" id="UP000245974">
    <property type="component" value="Unassembled WGS sequence"/>
</dbReference>
<organism evidence="2 3">
    <name type="scientific">Acinetobacter stercoris</name>
    <dbReference type="NCBI Taxonomy" id="2126983"/>
    <lineage>
        <taxon>Bacteria</taxon>
        <taxon>Pseudomonadati</taxon>
        <taxon>Pseudomonadota</taxon>
        <taxon>Gammaproteobacteria</taxon>
        <taxon>Moraxellales</taxon>
        <taxon>Moraxellaceae</taxon>
        <taxon>Acinetobacter</taxon>
    </lineage>
</organism>
<name>A0A2U3MYE1_9GAMM</name>
<keyword evidence="2" id="KW-0808">Transferase</keyword>
<dbReference type="CDD" id="cd04301">
    <property type="entry name" value="NAT_SF"/>
    <property type="match status" value="1"/>
</dbReference>
<accession>A0A2U3MYE1</accession>
<dbReference type="RefSeq" id="WP_121973930.1">
    <property type="nucleotide sequence ID" value="NZ_OOGT01000060.1"/>
</dbReference>
<dbReference type="SUPFAM" id="SSF55729">
    <property type="entry name" value="Acyl-CoA N-acyltransferases (Nat)"/>
    <property type="match status" value="1"/>
</dbReference>
<dbReference type="Pfam" id="PF13527">
    <property type="entry name" value="Acetyltransf_9"/>
    <property type="match status" value="1"/>
</dbReference>
<gene>
    <name evidence="2" type="ORF">KPC_1636</name>
</gene>
<sequence>MNVLIRKEKAEDIDDIFKLIETAFQNQPYATHTEQFIVNALRASGELTLSLVATEQQKIIGQVAISPVTISSGATDWYGLGPISVLPERQHQGIGSLLMQAALNKLKQINAQGCILVGDPAFYHRFGFHTCPDLHYPNIAQEYVQVASFTEALPKGVVMFSEAFNATE</sequence>
<dbReference type="PROSITE" id="PS51186">
    <property type="entry name" value="GNAT"/>
    <property type="match status" value="1"/>
</dbReference>
<protein>
    <submittedName>
        <fullName evidence="2">Acetyltransferase</fullName>
    </submittedName>
</protein>
<dbReference type="GO" id="GO:0016747">
    <property type="term" value="F:acyltransferase activity, transferring groups other than amino-acyl groups"/>
    <property type="evidence" value="ECO:0007669"/>
    <property type="project" value="InterPro"/>
</dbReference>
<evidence type="ECO:0000313" key="2">
    <source>
        <dbReference type="EMBL" id="SPL70458.1"/>
    </source>
</evidence>
<keyword evidence="3" id="KW-1185">Reference proteome</keyword>
<reference evidence="3" key="1">
    <citation type="submission" date="2018-03" db="EMBL/GenBank/DDBJ databases">
        <authorList>
            <person name="Blom J."/>
        </authorList>
    </citation>
    <scope>NUCLEOTIDE SEQUENCE [LARGE SCALE GENOMIC DNA]</scope>
    <source>
        <strain evidence="3">KPC-SM-21</strain>
    </source>
</reference>
<dbReference type="EMBL" id="OOGT01000060">
    <property type="protein sequence ID" value="SPL70458.1"/>
    <property type="molecule type" value="Genomic_DNA"/>
</dbReference>
<dbReference type="Gene3D" id="3.40.630.30">
    <property type="match status" value="1"/>
</dbReference>
<dbReference type="OrthoDB" id="9797178at2"/>
<dbReference type="FunCoup" id="A0A2U3MYE1">
    <property type="interactions" value="50"/>
</dbReference>
<dbReference type="InParanoid" id="A0A2U3MYE1"/>
<feature type="domain" description="N-acetyltransferase" evidence="1">
    <location>
        <begin position="3"/>
        <end position="148"/>
    </location>
</feature>
<dbReference type="AlphaFoldDB" id="A0A2U3MYE1"/>
<evidence type="ECO:0000259" key="1">
    <source>
        <dbReference type="PROSITE" id="PS51186"/>
    </source>
</evidence>